<gene>
    <name evidence="4" type="ORF">SHERM_17929</name>
</gene>
<dbReference type="InterPro" id="IPR040256">
    <property type="entry name" value="At4g02000-like"/>
</dbReference>
<dbReference type="InterPro" id="IPR025558">
    <property type="entry name" value="DUF4283"/>
</dbReference>
<comment type="caution">
    <text evidence="4">The sequence shown here is derived from an EMBL/GenBank/DDBJ whole genome shotgun (WGS) entry which is preliminary data.</text>
</comment>
<evidence type="ECO:0000313" key="4">
    <source>
        <dbReference type="EMBL" id="CAA0819552.1"/>
    </source>
</evidence>
<feature type="compositionally biased region" description="Polar residues" evidence="1">
    <location>
        <begin position="354"/>
        <end position="365"/>
    </location>
</feature>
<feature type="domain" description="DUF4283" evidence="2">
    <location>
        <begin position="7"/>
        <end position="66"/>
    </location>
</feature>
<evidence type="ECO:0000256" key="1">
    <source>
        <dbReference type="SAM" id="MobiDB-lite"/>
    </source>
</evidence>
<name>A0A9N7R928_STRHE</name>
<feature type="non-terminal residue" evidence="4">
    <location>
        <position position="377"/>
    </location>
</feature>
<accession>A0A9N7R928</accession>
<feature type="region of interest" description="Disordered" evidence="1">
    <location>
        <begin position="203"/>
        <end position="275"/>
    </location>
</feature>
<dbReference type="AlphaFoldDB" id="A0A9N7R928"/>
<dbReference type="Proteomes" id="UP001153555">
    <property type="component" value="Unassembled WGS sequence"/>
</dbReference>
<feature type="region of interest" description="Disordered" evidence="1">
    <location>
        <begin position="336"/>
        <end position="377"/>
    </location>
</feature>
<evidence type="ECO:0008006" key="6">
    <source>
        <dbReference type="Google" id="ProtNLM"/>
    </source>
</evidence>
<dbReference type="PANTHER" id="PTHR31286:SF178">
    <property type="entry name" value="DUF4283 DOMAIN-CONTAINING PROTEIN"/>
    <property type="match status" value="1"/>
</dbReference>
<feature type="domain" description="Zinc knuckle CX2CX4HX4C" evidence="3">
    <location>
        <begin position="143"/>
        <end position="174"/>
    </location>
</feature>
<evidence type="ECO:0000313" key="5">
    <source>
        <dbReference type="Proteomes" id="UP001153555"/>
    </source>
</evidence>
<evidence type="ECO:0000259" key="3">
    <source>
        <dbReference type="Pfam" id="PF14392"/>
    </source>
</evidence>
<feature type="compositionally biased region" description="Low complexity" evidence="1">
    <location>
        <begin position="207"/>
        <end position="220"/>
    </location>
</feature>
<evidence type="ECO:0000259" key="2">
    <source>
        <dbReference type="Pfam" id="PF14111"/>
    </source>
</evidence>
<dbReference type="OrthoDB" id="1063503at2759"/>
<dbReference type="InterPro" id="IPR025836">
    <property type="entry name" value="Zn_knuckle_CX2CX4HX4C"/>
</dbReference>
<feature type="compositionally biased region" description="Polar residues" evidence="1">
    <location>
        <begin position="224"/>
        <end position="250"/>
    </location>
</feature>
<dbReference type="Pfam" id="PF14111">
    <property type="entry name" value="DUF4283"/>
    <property type="match status" value="1"/>
</dbReference>
<feature type="non-terminal residue" evidence="4">
    <location>
        <position position="1"/>
    </location>
</feature>
<dbReference type="EMBL" id="CACSLK010019251">
    <property type="protein sequence ID" value="CAA0819552.1"/>
    <property type="molecule type" value="Genomic_DNA"/>
</dbReference>
<keyword evidence="5" id="KW-1185">Reference proteome</keyword>
<proteinExistence type="predicted"/>
<dbReference type="Pfam" id="PF14392">
    <property type="entry name" value="zf-CCHC_4"/>
    <property type="match status" value="1"/>
</dbReference>
<sequence length="377" mass="42773">AANWIGVKRTMTTIWRLNQSMEIKELSPNYFQFIFQSREDKQKVANGINWSFENQYLVLKEWQHGISSKHSYFQDLNIWVQVTNTPINWLSTEVGLKIGKVFKNVKNVVLANAGNHGGKYLRLLVIVNLNEPLPRVANIGLGDQTAQVGFKYENLQNLYHYCGIIGHLDRSCSKRISDINSNSLKEGQYGDFLKATENQIWFDNANSSSRGSPSTDSPTRNENRSPPNTSSQQAETSQQIIPVPNATPTRNIEKDQDSVASASHTPEVRDTSVESNLQIVESSKIMELDPLPYTPEAVLSIRDIVVTNSSHPLKTWRRDMSKAGRLLRESAISIVTEQDPLKKRHRTSEEDQSNSHQQIILSQTAPKKHKQQEHNEK</sequence>
<dbReference type="PANTHER" id="PTHR31286">
    <property type="entry name" value="GLYCINE-RICH CELL WALL STRUCTURAL PROTEIN 1.8-LIKE"/>
    <property type="match status" value="1"/>
</dbReference>
<organism evidence="4 5">
    <name type="scientific">Striga hermonthica</name>
    <name type="common">Purple witchweed</name>
    <name type="synonym">Buchnera hermonthica</name>
    <dbReference type="NCBI Taxonomy" id="68872"/>
    <lineage>
        <taxon>Eukaryota</taxon>
        <taxon>Viridiplantae</taxon>
        <taxon>Streptophyta</taxon>
        <taxon>Embryophyta</taxon>
        <taxon>Tracheophyta</taxon>
        <taxon>Spermatophyta</taxon>
        <taxon>Magnoliopsida</taxon>
        <taxon>eudicotyledons</taxon>
        <taxon>Gunneridae</taxon>
        <taxon>Pentapetalae</taxon>
        <taxon>asterids</taxon>
        <taxon>lamiids</taxon>
        <taxon>Lamiales</taxon>
        <taxon>Orobanchaceae</taxon>
        <taxon>Buchnereae</taxon>
        <taxon>Striga</taxon>
    </lineage>
</organism>
<reference evidence="4" key="1">
    <citation type="submission" date="2019-12" db="EMBL/GenBank/DDBJ databases">
        <authorList>
            <person name="Scholes J."/>
        </authorList>
    </citation>
    <scope>NUCLEOTIDE SEQUENCE</scope>
</reference>
<protein>
    <recommendedName>
        <fullName evidence="6">DUF4283 domain-containing protein</fullName>
    </recommendedName>
</protein>